<dbReference type="InterPro" id="IPR011032">
    <property type="entry name" value="GroES-like_sf"/>
</dbReference>
<dbReference type="Pfam" id="PF00107">
    <property type="entry name" value="ADH_zinc_N"/>
    <property type="match status" value="1"/>
</dbReference>
<dbReference type="PROSITE" id="PS01162">
    <property type="entry name" value="QOR_ZETA_CRYSTAL"/>
    <property type="match status" value="1"/>
</dbReference>
<evidence type="ECO:0000256" key="3">
    <source>
        <dbReference type="ARBA" id="ARBA00043088"/>
    </source>
</evidence>
<protein>
    <recommendedName>
        <fullName evidence="4">Probable quinone oxidoreductase</fullName>
    </recommendedName>
    <alternativeName>
        <fullName evidence="3">NADPH:quinone reductase</fullName>
    </alternativeName>
</protein>
<dbReference type="InterPro" id="IPR002364">
    <property type="entry name" value="Quin_OxRdtase/zeta-crystal_CS"/>
</dbReference>
<reference evidence="6 7" key="1">
    <citation type="submission" date="2018-05" db="EMBL/GenBank/DDBJ databases">
        <title>Draft genome sequence of Scytalidium lignicola DSM 105466, a ubiquitous saprotrophic fungus.</title>
        <authorList>
            <person name="Buettner E."/>
            <person name="Gebauer A.M."/>
            <person name="Hofrichter M."/>
            <person name="Liers C."/>
            <person name="Kellner H."/>
        </authorList>
    </citation>
    <scope>NUCLEOTIDE SEQUENCE [LARGE SCALE GENOMIC DNA]</scope>
    <source>
        <strain evidence="6 7">DSM 105466</strain>
    </source>
</reference>
<organism evidence="6 7">
    <name type="scientific">Scytalidium lignicola</name>
    <name type="common">Hyphomycete</name>
    <dbReference type="NCBI Taxonomy" id="5539"/>
    <lineage>
        <taxon>Eukaryota</taxon>
        <taxon>Fungi</taxon>
        <taxon>Dikarya</taxon>
        <taxon>Ascomycota</taxon>
        <taxon>Pezizomycotina</taxon>
        <taxon>Leotiomycetes</taxon>
        <taxon>Leotiomycetes incertae sedis</taxon>
        <taxon>Scytalidium</taxon>
    </lineage>
</organism>
<dbReference type="GO" id="GO:0008270">
    <property type="term" value="F:zinc ion binding"/>
    <property type="evidence" value="ECO:0007669"/>
    <property type="project" value="InterPro"/>
</dbReference>
<dbReference type="InterPro" id="IPR036291">
    <property type="entry name" value="NAD(P)-bd_dom_sf"/>
</dbReference>
<evidence type="ECO:0000256" key="2">
    <source>
        <dbReference type="ARBA" id="ARBA00023002"/>
    </source>
</evidence>
<dbReference type="SUPFAM" id="SSF51735">
    <property type="entry name" value="NAD(P)-binding Rossmann-fold domains"/>
    <property type="match status" value="1"/>
</dbReference>
<feature type="domain" description="Enoyl reductase (ER)" evidence="5">
    <location>
        <begin position="19"/>
        <end position="334"/>
    </location>
</feature>
<keyword evidence="1" id="KW-0521">NADP</keyword>
<feature type="non-terminal residue" evidence="6">
    <location>
        <position position="1"/>
    </location>
</feature>
<dbReference type="AlphaFoldDB" id="A0A3E2H1M4"/>
<comment type="caution">
    <text evidence="6">The sequence shown here is derived from an EMBL/GenBank/DDBJ whole genome shotgun (WGS) entry which is preliminary data.</text>
</comment>
<dbReference type="OMA" id="KGMTAHY"/>
<name>A0A3E2H1M4_SCYLI</name>
<proteinExistence type="predicted"/>
<evidence type="ECO:0000313" key="6">
    <source>
        <dbReference type="EMBL" id="RFU27308.1"/>
    </source>
</evidence>
<dbReference type="InterPro" id="IPR047618">
    <property type="entry name" value="QOR-like"/>
</dbReference>
<dbReference type="SMART" id="SM00829">
    <property type="entry name" value="PKS_ER"/>
    <property type="match status" value="1"/>
</dbReference>
<dbReference type="Pfam" id="PF08240">
    <property type="entry name" value="ADH_N"/>
    <property type="match status" value="1"/>
</dbReference>
<gene>
    <name evidence="6" type="ORF">B7463_g9018</name>
</gene>
<dbReference type="InterPro" id="IPR013154">
    <property type="entry name" value="ADH-like_N"/>
</dbReference>
<evidence type="ECO:0000256" key="1">
    <source>
        <dbReference type="ARBA" id="ARBA00022857"/>
    </source>
</evidence>
<dbReference type="GO" id="GO:0003960">
    <property type="term" value="F:quinone reductase (NADPH) activity"/>
    <property type="evidence" value="ECO:0007669"/>
    <property type="project" value="InterPro"/>
</dbReference>
<dbReference type="Gene3D" id="3.90.180.10">
    <property type="entry name" value="Medium-chain alcohol dehydrogenases, catalytic domain"/>
    <property type="match status" value="1"/>
</dbReference>
<evidence type="ECO:0000259" key="5">
    <source>
        <dbReference type="SMART" id="SM00829"/>
    </source>
</evidence>
<accession>A0A3E2H1M4</accession>
<keyword evidence="2" id="KW-0560">Oxidoreductase</keyword>
<dbReference type="EMBL" id="NCSJ02000212">
    <property type="protein sequence ID" value="RFU27308.1"/>
    <property type="molecule type" value="Genomic_DNA"/>
</dbReference>
<dbReference type="OrthoDB" id="48317at2759"/>
<dbReference type="Gene3D" id="3.40.50.720">
    <property type="entry name" value="NAD(P)-binding Rossmann-like Domain"/>
    <property type="match status" value="1"/>
</dbReference>
<dbReference type="PANTHER" id="PTHR48106:SF13">
    <property type="entry name" value="QUINONE OXIDOREDUCTASE-RELATED"/>
    <property type="match status" value="1"/>
</dbReference>
<evidence type="ECO:0000313" key="7">
    <source>
        <dbReference type="Proteomes" id="UP000258309"/>
    </source>
</evidence>
<dbReference type="GO" id="GO:0005829">
    <property type="term" value="C:cytosol"/>
    <property type="evidence" value="ECO:0007669"/>
    <property type="project" value="TreeGrafter"/>
</dbReference>
<dbReference type="FunFam" id="3.40.50.720:FF:000053">
    <property type="entry name" value="Quinone oxidoreductase 1"/>
    <property type="match status" value="1"/>
</dbReference>
<dbReference type="SUPFAM" id="SSF50129">
    <property type="entry name" value="GroES-like"/>
    <property type="match status" value="1"/>
</dbReference>
<dbReference type="PANTHER" id="PTHR48106">
    <property type="entry name" value="QUINONE OXIDOREDUCTASE PIG3-RELATED"/>
    <property type="match status" value="1"/>
</dbReference>
<keyword evidence="7" id="KW-1185">Reference proteome</keyword>
<dbReference type="GO" id="GO:0070402">
    <property type="term" value="F:NADPH binding"/>
    <property type="evidence" value="ECO:0007669"/>
    <property type="project" value="TreeGrafter"/>
</dbReference>
<sequence>MATFDIPKTMKGVQIEKNGGVEVLQYKTDLPVPTPGEGQVLVKNDFIGVNFIDTYFRSGLYPAPHLPLILGREAEGHIVALGSTETNYKIGDRVVYLSPNNAYAEYTLAPLGQTTLVPDGVAPGIAAAALLQGLTALTLIREAYTVKKGDWILVHAAAGGVGLWLCQLLKTIGARVIGTASTPEKIQLAKDNGAEFMINYKISGDEGNVVKKVNELTGGAGVAAVFDGVGKDTFEDDLQVVARKGTVVSFGNASGTVPPFVINRLSPKNIKLLRPMLFAYIATREEFETNTADLFNFIVKDKINVRVHETYPLQEVGRAHNDLEGRKTTGKLLLKLYPPA</sequence>
<feature type="non-terminal residue" evidence="6">
    <location>
        <position position="340"/>
    </location>
</feature>
<dbReference type="Proteomes" id="UP000258309">
    <property type="component" value="Unassembled WGS sequence"/>
</dbReference>
<dbReference type="GO" id="GO:0035925">
    <property type="term" value="F:mRNA 3'-UTR AU-rich region binding"/>
    <property type="evidence" value="ECO:0007669"/>
    <property type="project" value="TreeGrafter"/>
</dbReference>
<dbReference type="CDD" id="cd05286">
    <property type="entry name" value="QOR2"/>
    <property type="match status" value="1"/>
</dbReference>
<evidence type="ECO:0000256" key="4">
    <source>
        <dbReference type="ARBA" id="ARBA00070796"/>
    </source>
</evidence>
<dbReference type="InterPro" id="IPR020843">
    <property type="entry name" value="ER"/>
</dbReference>
<dbReference type="STRING" id="5539.A0A3E2H1M4"/>
<dbReference type="InterPro" id="IPR013149">
    <property type="entry name" value="ADH-like_C"/>
</dbReference>